<keyword evidence="2" id="KW-0489">Methyltransferase</keyword>
<gene>
    <name evidence="2" type="ORF">DES36_10595</name>
</gene>
<reference evidence="2 3" key="1">
    <citation type="submission" date="2018-06" db="EMBL/GenBank/DDBJ databases">
        <title>Genomic Encyclopedia of Type Strains, Phase IV (KMG-IV): sequencing the most valuable type-strain genomes for metagenomic binning, comparative biology and taxonomic classification.</title>
        <authorList>
            <person name="Goeker M."/>
        </authorList>
    </citation>
    <scope>NUCLEOTIDE SEQUENCE [LARGE SCALE GENOMIC DNA]</scope>
    <source>
        <strain evidence="2 3">DSM 22112</strain>
    </source>
</reference>
<keyword evidence="2" id="KW-0808">Transferase</keyword>
<dbReference type="InterPro" id="IPR029063">
    <property type="entry name" value="SAM-dependent_MTases_sf"/>
</dbReference>
<name>A0A366ICA8_9FIRM</name>
<dbReference type="GO" id="GO:0008168">
    <property type="term" value="F:methyltransferase activity"/>
    <property type="evidence" value="ECO:0007669"/>
    <property type="project" value="UniProtKB-KW"/>
</dbReference>
<evidence type="ECO:0000259" key="1">
    <source>
        <dbReference type="Pfam" id="PF05175"/>
    </source>
</evidence>
<evidence type="ECO:0000313" key="2">
    <source>
        <dbReference type="EMBL" id="RBP66714.1"/>
    </source>
</evidence>
<dbReference type="AlphaFoldDB" id="A0A366ICA8"/>
<dbReference type="Gene3D" id="3.40.50.150">
    <property type="entry name" value="Vaccinia Virus protein VP39"/>
    <property type="match status" value="1"/>
</dbReference>
<evidence type="ECO:0000313" key="3">
    <source>
        <dbReference type="Proteomes" id="UP000253490"/>
    </source>
</evidence>
<sequence length="236" mass="27198">MKFDWNEGTIRRYIEANEYTGFFKNIAQIIKPKLEGFSTLCDIGCGLGLLDLELHHNIENITCTDINQVALNALEQTINEKNIQNIRTQIMDSNHIQGQWDIILVSFFGAKELECFLPHCKKLIAVVHGDKEGNLSPTKCDTFKKMNVSDVEENLREKAIHYSLTHHAFEFGQPLTSIEEAREYIQDHTPDITPGDLEIFLSEKLKKTGEEKYPFYIPRMKKMGIFEIKGEQFQSI</sequence>
<organism evidence="2 3">
    <name type="scientific">Alkalibaculum bacchi</name>
    <dbReference type="NCBI Taxonomy" id="645887"/>
    <lineage>
        <taxon>Bacteria</taxon>
        <taxon>Bacillati</taxon>
        <taxon>Bacillota</taxon>
        <taxon>Clostridia</taxon>
        <taxon>Eubacteriales</taxon>
        <taxon>Eubacteriaceae</taxon>
        <taxon>Alkalibaculum</taxon>
    </lineage>
</organism>
<comment type="caution">
    <text evidence="2">The sequence shown here is derived from an EMBL/GenBank/DDBJ whole genome shotgun (WGS) entry which is preliminary data.</text>
</comment>
<protein>
    <submittedName>
        <fullName evidence="2">Methyltransferase family protein</fullName>
    </submittedName>
</protein>
<keyword evidence="3" id="KW-1185">Reference proteome</keyword>
<dbReference type="CDD" id="cd02440">
    <property type="entry name" value="AdoMet_MTases"/>
    <property type="match status" value="1"/>
</dbReference>
<dbReference type="InterPro" id="IPR007848">
    <property type="entry name" value="Small_mtfrase_dom"/>
</dbReference>
<dbReference type="OrthoDB" id="47144at2"/>
<dbReference type="RefSeq" id="WP_113920147.1">
    <property type="nucleotide sequence ID" value="NZ_QNRX01000005.1"/>
</dbReference>
<proteinExistence type="predicted"/>
<dbReference type="GO" id="GO:0032259">
    <property type="term" value="P:methylation"/>
    <property type="evidence" value="ECO:0007669"/>
    <property type="project" value="UniProtKB-KW"/>
</dbReference>
<dbReference type="SUPFAM" id="SSF53335">
    <property type="entry name" value="S-adenosyl-L-methionine-dependent methyltransferases"/>
    <property type="match status" value="1"/>
</dbReference>
<dbReference type="Pfam" id="PF05175">
    <property type="entry name" value="MTS"/>
    <property type="match status" value="1"/>
</dbReference>
<feature type="domain" description="Methyltransferase small" evidence="1">
    <location>
        <begin position="39"/>
        <end position="104"/>
    </location>
</feature>
<dbReference type="EMBL" id="QNRX01000005">
    <property type="protein sequence ID" value="RBP66714.1"/>
    <property type="molecule type" value="Genomic_DNA"/>
</dbReference>
<accession>A0A366ICA8</accession>
<dbReference type="Proteomes" id="UP000253490">
    <property type="component" value="Unassembled WGS sequence"/>
</dbReference>